<evidence type="ECO:0000256" key="1">
    <source>
        <dbReference type="ARBA" id="ARBA00023125"/>
    </source>
</evidence>
<organism evidence="3 4">
    <name type="scientific">Pusillibacter faecalis</name>
    <dbReference type="NCBI Taxonomy" id="2714358"/>
    <lineage>
        <taxon>Bacteria</taxon>
        <taxon>Bacillati</taxon>
        <taxon>Bacillota</taxon>
        <taxon>Clostridia</taxon>
        <taxon>Eubacteriales</taxon>
        <taxon>Oscillospiraceae</taxon>
        <taxon>Pusillibacter</taxon>
    </lineage>
</organism>
<dbReference type="Gene3D" id="1.10.260.40">
    <property type="entry name" value="lambda repressor-like DNA-binding domains"/>
    <property type="match status" value="1"/>
</dbReference>
<dbReference type="GO" id="GO:0003677">
    <property type="term" value="F:DNA binding"/>
    <property type="evidence" value="ECO:0007669"/>
    <property type="project" value="UniProtKB-KW"/>
</dbReference>
<dbReference type="PANTHER" id="PTHR46558">
    <property type="entry name" value="TRACRIPTIONAL REGULATORY PROTEIN-RELATED-RELATED"/>
    <property type="match status" value="1"/>
</dbReference>
<dbReference type="PROSITE" id="PS50943">
    <property type="entry name" value="HTH_CROC1"/>
    <property type="match status" value="1"/>
</dbReference>
<name>A0A810QEC7_9FIRM</name>
<proteinExistence type="predicted"/>
<dbReference type="InterPro" id="IPR001387">
    <property type="entry name" value="Cro/C1-type_HTH"/>
</dbReference>
<dbReference type="PANTHER" id="PTHR46558:SF11">
    <property type="entry name" value="HTH-TYPE TRANSCRIPTIONAL REGULATOR XRE"/>
    <property type="match status" value="1"/>
</dbReference>
<dbReference type="InterPro" id="IPR010982">
    <property type="entry name" value="Lambda_DNA-bd_dom_sf"/>
</dbReference>
<dbReference type="SUPFAM" id="SSF47413">
    <property type="entry name" value="lambda repressor-like DNA-binding domains"/>
    <property type="match status" value="1"/>
</dbReference>
<feature type="domain" description="HTH cro/C1-type" evidence="2">
    <location>
        <begin position="7"/>
        <end position="61"/>
    </location>
</feature>
<dbReference type="SMART" id="SM00530">
    <property type="entry name" value="HTH_XRE"/>
    <property type="match status" value="1"/>
</dbReference>
<evidence type="ECO:0000313" key="3">
    <source>
        <dbReference type="EMBL" id="BCK84226.1"/>
    </source>
</evidence>
<dbReference type="KEGG" id="pfaa:MM59RIKEN_15450"/>
<dbReference type="Proteomes" id="UP000679848">
    <property type="component" value="Chromosome"/>
</dbReference>
<dbReference type="Pfam" id="PF01381">
    <property type="entry name" value="HTH_3"/>
    <property type="match status" value="1"/>
</dbReference>
<accession>A0A810QEC7</accession>
<evidence type="ECO:0000259" key="2">
    <source>
        <dbReference type="PROSITE" id="PS50943"/>
    </source>
</evidence>
<protein>
    <submittedName>
        <fullName evidence="3">Transcriptional regulator</fullName>
    </submittedName>
</protein>
<sequence>MNMHEIIRNRRRELGLTQEQLAGKLGVSAPAVNKWERAGSYPDITLLPVLARTLGVDLNTLLSFQEDLTDQEIGMFLNTLHEAARAEGFDAAFARAEEKLREFPGNDRLAYSVAVLLEGLLCGGPEQRQEEIGALYERCRNSADPQVREWAVHALAIRLLKRGELDRAETLLEALSDTHRGKRETLAALRRRQGRTGEAWTLLERELFDHAHGLQTVLLKMIEWALEEGDWAYARLLSDRAEQAGACLDLSDYAVLSAPLQLALAEQDGPQAIRLLERMLRSLASPWDLSESPLYRHLLTKDAAGEAQTPLISLLLDEVERDQACAFLWELPEYRALLQRWRTP</sequence>
<evidence type="ECO:0000313" key="4">
    <source>
        <dbReference type="Proteomes" id="UP000679848"/>
    </source>
</evidence>
<gene>
    <name evidence="3" type="ORF">MM59RIKEN_15450</name>
</gene>
<keyword evidence="1" id="KW-0238">DNA-binding</keyword>
<keyword evidence="4" id="KW-1185">Reference proteome</keyword>
<dbReference type="AlphaFoldDB" id="A0A810QEC7"/>
<reference evidence="3" key="1">
    <citation type="submission" date="2020-09" db="EMBL/GenBank/DDBJ databases">
        <title>New species isolated from human feces.</title>
        <authorList>
            <person name="Kitahara M."/>
            <person name="Shigeno Y."/>
            <person name="Shime M."/>
            <person name="Matsumoto Y."/>
            <person name="Nakamura S."/>
            <person name="Motooka D."/>
            <person name="Fukuoka S."/>
            <person name="Nishikawa H."/>
            <person name="Benno Y."/>
        </authorList>
    </citation>
    <scope>NUCLEOTIDE SEQUENCE</scope>
    <source>
        <strain evidence="3">MM59</strain>
    </source>
</reference>
<dbReference type="EMBL" id="AP023420">
    <property type="protein sequence ID" value="BCK84226.1"/>
    <property type="molecule type" value="Genomic_DNA"/>
</dbReference>
<dbReference type="CDD" id="cd00093">
    <property type="entry name" value="HTH_XRE"/>
    <property type="match status" value="1"/>
</dbReference>